<feature type="transmembrane region" description="Helical" evidence="1">
    <location>
        <begin position="32"/>
        <end position="54"/>
    </location>
</feature>
<proteinExistence type="predicted"/>
<keyword evidence="3" id="KW-1185">Reference proteome</keyword>
<dbReference type="EMBL" id="SZYH01000001">
    <property type="protein sequence ID" value="TKV67258.1"/>
    <property type="molecule type" value="Genomic_DNA"/>
</dbReference>
<comment type="caution">
    <text evidence="2">The sequence shown here is derived from an EMBL/GenBank/DDBJ whole genome shotgun (WGS) entry which is preliminary data.</text>
</comment>
<feature type="transmembrane region" description="Helical" evidence="1">
    <location>
        <begin position="75"/>
        <end position="95"/>
    </location>
</feature>
<evidence type="ECO:0000313" key="2">
    <source>
        <dbReference type="EMBL" id="TKV67258.1"/>
    </source>
</evidence>
<protein>
    <submittedName>
        <fullName evidence="2">Uncharacterized protein</fullName>
    </submittedName>
</protein>
<name>A0A4U6R370_9GAMM</name>
<keyword evidence="1" id="KW-0812">Transmembrane</keyword>
<accession>A0A4U6R370</accession>
<keyword evidence="1" id="KW-0472">Membrane</keyword>
<feature type="transmembrane region" description="Helical" evidence="1">
    <location>
        <begin position="184"/>
        <end position="205"/>
    </location>
</feature>
<reference evidence="2 3" key="1">
    <citation type="submission" date="2019-05" db="EMBL/GenBank/DDBJ databases">
        <title>Marinobacter panjinensis sp. nov., a moderately halophilic bacterium isolated from sea tidal flat environment.</title>
        <authorList>
            <person name="Yang W."/>
            <person name="An M."/>
            <person name="He W."/>
            <person name="Luo X."/>
            <person name="Zhu L."/>
            <person name="Chen G."/>
            <person name="Zhang Y."/>
            <person name="Wang Y."/>
        </authorList>
    </citation>
    <scope>NUCLEOTIDE SEQUENCE [LARGE SCALE GENOMIC DNA]</scope>
    <source>
        <strain evidence="2 3">PJ-16</strain>
    </source>
</reference>
<dbReference type="Proteomes" id="UP000308488">
    <property type="component" value="Unassembled WGS sequence"/>
</dbReference>
<evidence type="ECO:0000313" key="3">
    <source>
        <dbReference type="Proteomes" id="UP000308488"/>
    </source>
</evidence>
<keyword evidence="1" id="KW-1133">Transmembrane helix</keyword>
<feature type="transmembrane region" description="Helical" evidence="1">
    <location>
        <begin position="160"/>
        <end position="178"/>
    </location>
</feature>
<dbReference type="OrthoDB" id="9788328at2"/>
<dbReference type="RefSeq" id="WP_137434677.1">
    <property type="nucleotide sequence ID" value="NZ_JANRHC010000005.1"/>
</dbReference>
<evidence type="ECO:0000256" key="1">
    <source>
        <dbReference type="SAM" id="Phobius"/>
    </source>
</evidence>
<feature type="transmembrane region" description="Helical" evidence="1">
    <location>
        <begin position="7"/>
        <end position="26"/>
    </location>
</feature>
<sequence length="222" mass="24674">MDMTRGFRFITLLMIACALIFLFYLFEPGKPFAQATSIGTAYVSMLYFAVALSIGPLNLIRSKRNPVSSFLRRDIGICAALLALVHTVAGLQVHLGGRFVEYFIFPSGQSHIIPFRYDAFGLTNYVGLICTLIMIALLCLSNNRSLRAMGASSWKKWQRLAYVMILALPAHGLVYQVLEKRIGSYTILLLAITIALLAVQFSGVIRYRRARGARPLTDSETA</sequence>
<gene>
    <name evidence="2" type="ORF">FDP08_03730</name>
</gene>
<feature type="transmembrane region" description="Helical" evidence="1">
    <location>
        <begin position="115"/>
        <end position="140"/>
    </location>
</feature>
<organism evidence="2 3">
    <name type="scientific">Marinobacter panjinensis</name>
    <dbReference type="NCBI Taxonomy" id="2576384"/>
    <lineage>
        <taxon>Bacteria</taxon>
        <taxon>Pseudomonadati</taxon>
        <taxon>Pseudomonadota</taxon>
        <taxon>Gammaproteobacteria</taxon>
        <taxon>Pseudomonadales</taxon>
        <taxon>Marinobacteraceae</taxon>
        <taxon>Marinobacter</taxon>
    </lineage>
</organism>
<dbReference type="AlphaFoldDB" id="A0A4U6R370"/>